<dbReference type="FunFam" id="1.25.50.20:FF:000001">
    <property type="entry name" value="Aminopeptidase"/>
    <property type="match status" value="1"/>
</dbReference>
<dbReference type="Gene3D" id="1.10.390.10">
    <property type="entry name" value="Neutral Protease Domain 2"/>
    <property type="match status" value="1"/>
</dbReference>
<keyword evidence="4" id="KW-1003">Cell membrane</keyword>
<keyword evidence="19 25" id="KW-0031">Aminopeptidase</keyword>
<evidence type="ECO:0000256" key="16">
    <source>
        <dbReference type="PIRSR" id="PIRSR634016-1"/>
    </source>
</evidence>
<evidence type="ECO:0000256" key="15">
    <source>
        <dbReference type="ARBA" id="ARBA00023288"/>
    </source>
</evidence>
<gene>
    <name evidence="25" type="primary">LOC108073531</name>
</gene>
<evidence type="ECO:0000256" key="10">
    <source>
        <dbReference type="ARBA" id="ARBA00022833"/>
    </source>
</evidence>
<dbReference type="PANTHER" id="PTHR11533:SF301">
    <property type="entry name" value="AMINOPEPTIDASE"/>
    <property type="match status" value="1"/>
</dbReference>
<evidence type="ECO:0000256" key="18">
    <source>
        <dbReference type="PIRSR" id="PIRSR634016-4"/>
    </source>
</evidence>
<dbReference type="CDD" id="cd09601">
    <property type="entry name" value="M1_APN-Q_like"/>
    <property type="match status" value="1"/>
</dbReference>
<keyword evidence="6 19" id="KW-0645">Protease</keyword>
<evidence type="ECO:0000259" key="23">
    <source>
        <dbReference type="Pfam" id="PF17900"/>
    </source>
</evidence>
<dbReference type="Pfam" id="PF17900">
    <property type="entry name" value="Peptidase_M1_N"/>
    <property type="match status" value="1"/>
</dbReference>
<dbReference type="GO" id="GO:0016285">
    <property type="term" value="F:alanyl aminopeptidase activity"/>
    <property type="evidence" value="ECO:0007669"/>
    <property type="project" value="UniProtKB-EC"/>
</dbReference>
<dbReference type="GO" id="GO:0008270">
    <property type="term" value="F:zinc ion binding"/>
    <property type="evidence" value="ECO:0007669"/>
    <property type="project" value="UniProtKB-UniRule"/>
</dbReference>
<evidence type="ECO:0000256" key="3">
    <source>
        <dbReference type="ARBA" id="ARBA00010136"/>
    </source>
</evidence>
<organism evidence="24 25">
    <name type="scientific">Drosophila kikkawai</name>
    <name type="common">Fruit fly</name>
    <dbReference type="NCBI Taxonomy" id="30033"/>
    <lineage>
        <taxon>Eukaryota</taxon>
        <taxon>Metazoa</taxon>
        <taxon>Ecdysozoa</taxon>
        <taxon>Arthropoda</taxon>
        <taxon>Hexapoda</taxon>
        <taxon>Insecta</taxon>
        <taxon>Pterygota</taxon>
        <taxon>Neoptera</taxon>
        <taxon>Endopterygota</taxon>
        <taxon>Diptera</taxon>
        <taxon>Brachycera</taxon>
        <taxon>Muscomorpha</taxon>
        <taxon>Ephydroidea</taxon>
        <taxon>Drosophilidae</taxon>
        <taxon>Drosophila</taxon>
        <taxon>Sophophora</taxon>
    </lineage>
</organism>
<evidence type="ECO:0000256" key="13">
    <source>
        <dbReference type="ARBA" id="ARBA00023157"/>
    </source>
</evidence>
<dbReference type="SUPFAM" id="SSF55486">
    <property type="entry name" value="Metalloproteases ('zincins'), catalytic domain"/>
    <property type="match status" value="1"/>
</dbReference>
<evidence type="ECO:0000256" key="8">
    <source>
        <dbReference type="ARBA" id="ARBA00022729"/>
    </source>
</evidence>
<feature type="binding site" evidence="17">
    <location>
        <position position="376"/>
    </location>
    <ligand>
        <name>Zn(2+)</name>
        <dbReference type="ChEBI" id="CHEBI:29105"/>
        <note>catalytic</note>
    </ligand>
</feature>
<evidence type="ECO:0000256" key="4">
    <source>
        <dbReference type="ARBA" id="ARBA00022475"/>
    </source>
</evidence>
<dbReference type="InterPro" id="IPR001930">
    <property type="entry name" value="Peptidase_M1"/>
</dbReference>
<feature type="transmembrane region" description="Helical" evidence="19">
    <location>
        <begin position="920"/>
        <end position="939"/>
    </location>
</feature>
<dbReference type="FunFam" id="2.60.40.1730:FF:000013">
    <property type="entry name" value="Aminopeptidase"/>
    <property type="match status" value="1"/>
</dbReference>
<dbReference type="InterPro" id="IPR050344">
    <property type="entry name" value="Peptidase_M1_aminopeptidases"/>
</dbReference>
<comment type="cofactor">
    <cofactor evidence="17 19">
        <name>Zn(2+)</name>
        <dbReference type="ChEBI" id="CHEBI:29105"/>
    </cofactor>
    <text evidence="17 19">Binds 1 zinc ion per subunit.</text>
</comment>
<evidence type="ECO:0000259" key="22">
    <source>
        <dbReference type="Pfam" id="PF11838"/>
    </source>
</evidence>
<evidence type="ECO:0000313" key="25">
    <source>
        <dbReference type="RefSeq" id="XP_017020701.1"/>
    </source>
</evidence>
<evidence type="ECO:0000256" key="14">
    <source>
        <dbReference type="ARBA" id="ARBA00023180"/>
    </source>
</evidence>
<evidence type="ECO:0000256" key="5">
    <source>
        <dbReference type="ARBA" id="ARBA00022622"/>
    </source>
</evidence>
<feature type="domain" description="Peptidase M1 membrane alanine aminopeptidase" evidence="21">
    <location>
        <begin position="278"/>
        <end position="486"/>
    </location>
</feature>
<evidence type="ECO:0000256" key="1">
    <source>
        <dbReference type="ARBA" id="ARBA00000098"/>
    </source>
</evidence>
<dbReference type="GO" id="GO:0042277">
    <property type="term" value="F:peptide binding"/>
    <property type="evidence" value="ECO:0007669"/>
    <property type="project" value="TreeGrafter"/>
</dbReference>
<keyword evidence="15" id="KW-0449">Lipoprotein</keyword>
<keyword evidence="19" id="KW-0812">Transmembrane</keyword>
<keyword evidence="12 19" id="KW-0472">Membrane</keyword>
<dbReference type="Pfam" id="PF01433">
    <property type="entry name" value="Peptidase_M1"/>
    <property type="match status" value="1"/>
</dbReference>
<dbReference type="Gene3D" id="2.60.40.1730">
    <property type="entry name" value="tricorn interacting facor f3 domain"/>
    <property type="match status" value="1"/>
</dbReference>
<comment type="similarity">
    <text evidence="3 19">Belongs to the peptidase M1 family.</text>
</comment>
<dbReference type="InterPro" id="IPR024571">
    <property type="entry name" value="ERAP1-like_C_dom"/>
</dbReference>
<dbReference type="Gene3D" id="2.60.40.1910">
    <property type="match status" value="1"/>
</dbReference>
<dbReference type="GO" id="GO:0006508">
    <property type="term" value="P:proteolysis"/>
    <property type="evidence" value="ECO:0007669"/>
    <property type="project" value="UniProtKB-KW"/>
</dbReference>
<evidence type="ECO:0000256" key="9">
    <source>
        <dbReference type="ARBA" id="ARBA00022801"/>
    </source>
</evidence>
<dbReference type="Gene3D" id="1.25.50.20">
    <property type="match status" value="1"/>
</dbReference>
<dbReference type="EC" id="3.4.11.-" evidence="19"/>
<feature type="binding site" evidence="17">
    <location>
        <position position="357"/>
    </location>
    <ligand>
        <name>Zn(2+)</name>
        <dbReference type="ChEBI" id="CHEBI:29105"/>
        <note>catalytic</note>
    </ligand>
</feature>
<evidence type="ECO:0000313" key="24">
    <source>
        <dbReference type="Proteomes" id="UP001652661"/>
    </source>
</evidence>
<feature type="domain" description="Aminopeptidase N-like N-terminal" evidence="23">
    <location>
        <begin position="48"/>
        <end position="248"/>
    </location>
</feature>
<keyword evidence="5" id="KW-0336">GPI-anchor</keyword>
<dbReference type="OrthoDB" id="10031169at2759"/>
<keyword evidence="14" id="KW-0325">Glycoprotein</keyword>
<keyword evidence="13" id="KW-1015">Disulfide bond</keyword>
<dbReference type="PRINTS" id="PR00756">
    <property type="entry name" value="ALADIPTASE"/>
</dbReference>
<keyword evidence="7 17" id="KW-0479">Metal-binding</keyword>
<evidence type="ECO:0000256" key="20">
    <source>
        <dbReference type="SAM" id="SignalP"/>
    </source>
</evidence>
<keyword evidence="24" id="KW-1185">Reference proteome</keyword>
<dbReference type="AlphaFoldDB" id="A0A6P4ICX6"/>
<dbReference type="FunFam" id="1.10.390.10:FF:000019">
    <property type="entry name" value="Aminopeptidase"/>
    <property type="match status" value="1"/>
</dbReference>
<dbReference type="InterPro" id="IPR014782">
    <property type="entry name" value="Peptidase_M1_dom"/>
</dbReference>
<dbReference type="PANTHER" id="PTHR11533">
    <property type="entry name" value="PROTEASE M1 ZINC METALLOPROTEASE"/>
    <property type="match status" value="1"/>
</dbReference>
<evidence type="ECO:0000256" key="2">
    <source>
        <dbReference type="ARBA" id="ARBA00004609"/>
    </source>
</evidence>
<accession>A0A6P4ICX6</accession>
<proteinExistence type="inferred from homology"/>
<keyword evidence="8 20" id="KW-0732">Signal</keyword>
<comment type="catalytic activity">
    <reaction evidence="1">
        <text>Release of an N-terminal amino acid, Xaa-|-Yaa- from a peptide, amide or arylamide. Xaa is preferably Ala, but may be most amino acids including Pro (slow action). When a terminal hydrophobic residue is followed by a prolyl residue, the two may be released as an intact Xaa-Pro dipeptide.</text>
        <dbReference type="EC" id="3.4.11.2"/>
    </reaction>
</comment>
<keyword evidence="11 19" id="KW-0482">Metalloprotease</keyword>
<dbReference type="GeneID" id="108073531"/>
<feature type="signal peptide" evidence="20">
    <location>
        <begin position="1"/>
        <end position="19"/>
    </location>
</feature>
<comment type="subcellular location">
    <subcellularLocation>
        <location evidence="2">Cell membrane</location>
        <topology evidence="2">Lipid-anchor</topology>
        <topology evidence="2">GPI-anchor</topology>
    </subcellularLocation>
</comment>
<dbReference type="InterPro" id="IPR045357">
    <property type="entry name" value="Aminopeptidase_N-like_N"/>
</dbReference>
<dbReference type="GO" id="GO:0005886">
    <property type="term" value="C:plasma membrane"/>
    <property type="evidence" value="ECO:0007669"/>
    <property type="project" value="UniProtKB-SubCell"/>
</dbReference>
<protein>
    <recommendedName>
        <fullName evidence="19">Aminopeptidase</fullName>
        <ecNumber evidence="19">3.4.11.-</ecNumber>
    </recommendedName>
</protein>
<dbReference type="GO" id="GO:0005737">
    <property type="term" value="C:cytoplasm"/>
    <property type="evidence" value="ECO:0007669"/>
    <property type="project" value="TreeGrafter"/>
</dbReference>
<dbReference type="InterPro" id="IPR042097">
    <property type="entry name" value="Aminopeptidase_N-like_N_sf"/>
</dbReference>
<feature type="binding site" evidence="17">
    <location>
        <position position="353"/>
    </location>
    <ligand>
        <name>Zn(2+)</name>
        <dbReference type="ChEBI" id="CHEBI:29105"/>
        <note>catalytic</note>
    </ligand>
</feature>
<feature type="domain" description="ERAP1-like C-terminal" evidence="22">
    <location>
        <begin position="583"/>
        <end position="892"/>
    </location>
</feature>
<evidence type="ECO:0000256" key="6">
    <source>
        <dbReference type="ARBA" id="ARBA00022670"/>
    </source>
</evidence>
<sequence length="941" mass="106498">MFALRVALLLAACVALASAGTRQLVQDVQPPVTLATTLQDYRLQENIKPAYYNITLRPYLLETDGTKRFTFDGEVFIEVVPTLATNSVHLHSKNLTYSVSQYWAKPADGVTTTPTATNFNAANETDADTDIVKLTTAANLEAGKSYILHFVYTGLMEDDMHGFYRSYYVDDNNVTKWLGSTQFQTNHARRAFPSFDEPQFKAKFDVTLIRHRTFNTASNTRLIGSYPHAEEGYYVDVYKTTPTMSTYILAFIVSEFTARKDTEFGVLARPEYYTQTQYPYNVGKQILKEMGTYLNLDYYTMGNDKMDMAAIPDFSAGAMENWGLLTYRERSLLVDESATTLASRQSIAAVVAHEQAHMWFGDLVTCQWWSYTWLNEGFARYFQYFGTAFVETEWDLDKQFVVDQVQSVMAMDSTNATNPLSDENTYTPAHLSRMFNSISYNKGASFIRMIKHTMGEDKFQEALQSYLVKYSYQPSYPQYLLSSWQQFWPNSSYNSSSEEIFNSFTTQVGYPVIHLEVDESQVRFTQKRFLLKENDGANASLVYTVPISYTHSENVNFQNATPKFILRAGVPTTVTFGTLSLKWIIANVQQTGYYRVNYTENNWHAIHQVLNTADHGGIHENNRAQIVDDLFNLARAGQISYNLTLQVIEYLETETNYIPWTSAFNGFNFLTIRLGNDTANFNSYIQQLTQKAYNQLGFNETSEDRALDIYLRTKVLSWACRYGSTDCINKAKSYFQSLATVPKNIRATVYCVGLREGGAAEFQALYDKFKAETVATEETLLQNSFGCVKSQELIERVFNLIISDEIRRQDKSSVLATLYTENNENVSPVFALVTKQHEELAEAMGGYSAVATVISNIAARFTTQQQYDDLVAFNKASGSKFGTSQATLTAAEQTVDENLKWAASRLGDFRTYLAGRNGSAVVNAFSALSLLLVALVTMLRH</sequence>
<dbReference type="RefSeq" id="XP_017020701.1">
    <property type="nucleotide sequence ID" value="XM_017165212.1"/>
</dbReference>
<reference evidence="25" key="1">
    <citation type="submission" date="2025-08" db="UniProtKB">
        <authorList>
            <consortium name="RefSeq"/>
        </authorList>
    </citation>
    <scope>IDENTIFICATION</scope>
    <source>
        <strain evidence="25">14028-0561.14</strain>
        <tissue evidence="25">Whole fly</tissue>
    </source>
</reference>
<evidence type="ECO:0000259" key="21">
    <source>
        <dbReference type="Pfam" id="PF01433"/>
    </source>
</evidence>
<dbReference type="InterPro" id="IPR034016">
    <property type="entry name" value="M1_APN-typ"/>
</dbReference>
<dbReference type="FunFam" id="2.60.40.1910:FF:000008">
    <property type="entry name" value="Aminopeptidase"/>
    <property type="match status" value="1"/>
</dbReference>
<name>A0A6P4ICX6_DROKI</name>
<feature type="active site" description="Proton acceptor" evidence="16">
    <location>
        <position position="354"/>
    </location>
</feature>
<evidence type="ECO:0000256" key="11">
    <source>
        <dbReference type="ARBA" id="ARBA00023049"/>
    </source>
</evidence>
<keyword evidence="19" id="KW-1133">Transmembrane helix</keyword>
<dbReference type="GO" id="GO:0098552">
    <property type="term" value="C:side of membrane"/>
    <property type="evidence" value="ECO:0007669"/>
    <property type="project" value="UniProtKB-KW"/>
</dbReference>
<dbReference type="SUPFAM" id="SSF63737">
    <property type="entry name" value="Leukotriene A4 hydrolase N-terminal domain"/>
    <property type="match status" value="1"/>
</dbReference>
<evidence type="ECO:0000256" key="12">
    <source>
        <dbReference type="ARBA" id="ARBA00023136"/>
    </source>
</evidence>
<feature type="site" description="Transition state stabilizer" evidence="18">
    <location>
        <position position="440"/>
    </location>
</feature>
<dbReference type="GO" id="GO:0005615">
    <property type="term" value="C:extracellular space"/>
    <property type="evidence" value="ECO:0007669"/>
    <property type="project" value="TreeGrafter"/>
</dbReference>
<keyword evidence="10 17" id="KW-0862">Zinc</keyword>
<dbReference type="GO" id="GO:0070006">
    <property type="term" value="F:metalloaminopeptidase activity"/>
    <property type="evidence" value="ECO:0007669"/>
    <property type="project" value="TreeGrafter"/>
</dbReference>
<evidence type="ECO:0000256" key="19">
    <source>
        <dbReference type="RuleBase" id="RU364040"/>
    </source>
</evidence>
<dbReference type="InterPro" id="IPR027268">
    <property type="entry name" value="Peptidase_M4/M1_CTD_sf"/>
</dbReference>
<feature type="chain" id="PRO_5028474382" description="Aminopeptidase" evidence="20">
    <location>
        <begin position="20"/>
        <end position="941"/>
    </location>
</feature>
<dbReference type="Proteomes" id="UP001652661">
    <property type="component" value="Chromosome 3R"/>
</dbReference>
<evidence type="ECO:0000256" key="7">
    <source>
        <dbReference type="ARBA" id="ARBA00022723"/>
    </source>
</evidence>
<dbReference type="GO" id="GO:0043171">
    <property type="term" value="P:peptide catabolic process"/>
    <property type="evidence" value="ECO:0007669"/>
    <property type="project" value="TreeGrafter"/>
</dbReference>
<evidence type="ECO:0000256" key="17">
    <source>
        <dbReference type="PIRSR" id="PIRSR634016-3"/>
    </source>
</evidence>
<dbReference type="Pfam" id="PF11838">
    <property type="entry name" value="ERAP1_C"/>
    <property type="match status" value="1"/>
</dbReference>
<keyword evidence="9 19" id="KW-0378">Hydrolase</keyword>